<dbReference type="EMBL" id="GGFM01012250">
    <property type="protein sequence ID" value="MBW33001.1"/>
    <property type="molecule type" value="Transcribed_RNA"/>
</dbReference>
<feature type="signal peptide" evidence="1">
    <location>
        <begin position="1"/>
        <end position="18"/>
    </location>
</feature>
<organism evidence="2">
    <name type="scientific">Anopheles braziliensis</name>
    <dbReference type="NCBI Taxonomy" id="58242"/>
    <lineage>
        <taxon>Eukaryota</taxon>
        <taxon>Metazoa</taxon>
        <taxon>Ecdysozoa</taxon>
        <taxon>Arthropoda</taxon>
        <taxon>Hexapoda</taxon>
        <taxon>Insecta</taxon>
        <taxon>Pterygota</taxon>
        <taxon>Neoptera</taxon>
        <taxon>Endopterygota</taxon>
        <taxon>Diptera</taxon>
        <taxon>Nematocera</taxon>
        <taxon>Culicoidea</taxon>
        <taxon>Culicidae</taxon>
        <taxon>Anophelinae</taxon>
        <taxon>Anopheles</taxon>
    </lineage>
</organism>
<protein>
    <submittedName>
        <fullName evidence="2">Putative secreted peptide</fullName>
    </submittedName>
</protein>
<sequence>MIAVCLVALVLVVTVVAARSDWKSNRWTVVCCGGATSPTRNRISCWKTRTLVEVTSTTTVTRCVTTRC</sequence>
<reference evidence="2" key="1">
    <citation type="submission" date="2018-01" db="EMBL/GenBank/DDBJ databases">
        <title>An insight into the sialome of Amazonian anophelines.</title>
        <authorList>
            <person name="Ribeiro J.M."/>
            <person name="Scarpassa V."/>
            <person name="Calvo E."/>
        </authorList>
    </citation>
    <scope>NUCLEOTIDE SEQUENCE</scope>
    <source>
        <tissue evidence="2">Salivary glands</tissue>
    </source>
</reference>
<dbReference type="AlphaFoldDB" id="A0A2M3ZWW5"/>
<proteinExistence type="predicted"/>
<name>A0A2M3ZWW5_9DIPT</name>
<feature type="chain" id="PRO_5014973306" evidence="1">
    <location>
        <begin position="19"/>
        <end position="68"/>
    </location>
</feature>
<evidence type="ECO:0000256" key="1">
    <source>
        <dbReference type="SAM" id="SignalP"/>
    </source>
</evidence>
<evidence type="ECO:0000313" key="2">
    <source>
        <dbReference type="EMBL" id="MBW33001.1"/>
    </source>
</evidence>
<accession>A0A2M3ZWW5</accession>
<keyword evidence="1" id="KW-0732">Signal</keyword>